<dbReference type="RefSeq" id="WP_162561469.1">
    <property type="nucleotide sequence ID" value="NZ_AP022314.1"/>
</dbReference>
<evidence type="ECO:0000313" key="2">
    <source>
        <dbReference type="EMBL" id="BBU23776.1"/>
    </source>
</evidence>
<protein>
    <submittedName>
        <fullName evidence="2">Uncharacterized protein</fullName>
    </submittedName>
</protein>
<dbReference type="EMBL" id="AP022314">
    <property type="protein sequence ID" value="BBU23776.1"/>
    <property type="molecule type" value="Genomic_DNA"/>
</dbReference>
<dbReference type="KEGG" id="mxe:MYXE_35660"/>
<evidence type="ECO:0000256" key="1">
    <source>
        <dbReference type="SAM" id="MobiDB-lite"/>
    </source>
</evidence>
<dbReference type="Proteomes" id="UP000464624">
    <property type="component" value="Chromosome"/>
</dbReference>
<reference evidence="2 3" key="1">
    <citation type="submission" date="2019-12" db="EMBL/GenBank/DDBJ databases">
        <title>Complete genome sequence of Mycolicibacterium xenopi str. JCM15661T.</title>
        <authorList>
            <person name="Yoshida M."/>
            <person name="Fukano H."/>
            <person name="Asakura T."/>
            <person name="Hoshino Y."/>
        </authorList>
    </citation>
    <scope>NUCLEOTIDE SEQUENCE [LARGE SCALE GENOMIC DNA]</scope>
    <source>
        <strain evidence="2 3">JCM 15661T</strain>
    </source>
</reference>
<organism evidence="2 3">
    <name type="scientific">Mycobacterium xenopi</name>
    <dbReference type="NCBI Taxonomy" id="1789"/>
    <lineage>
        <taxon>Bacteria</taxon>
        <taxon>Bacillati</taxon>
        <taxon>Actinomycetota</taxon>
        <taxon>Actinomycetes</taxon>
        <taxon>Mycobacteriales</taxon>
        <taxon>Mycobacteriaceae</taxon>
        <taxon>Mycobacterium</taxon>
    </lineage>
</organism>
<evidence type="ECO:0000313" key="3">
    <source>
        <dbReference type="Proteomes" id="UP000464624"/>
    </source>
</evidence>
<dbReference type="AlphaFoldDB" id="A0AAD1H2T1"/>
<accession>A0AAD1H2T1</accession>
<feature type="region of interest" description="Disordered" evidence="1">
    <location>
        <begin position="1"/>
        <end position="20"/>
    </location>
</feature>
<name>A0AAD1H2T1_MYCXE</name>
<gene>
    <name evidence="2" type="ORF">MYXE_35660</name>
</gene>
<sequence>MTALYRATTRPPALPAHTPRPWTQLQPVRAQLDHNARPHGNRAATAAYRVQDVLLDEPAVEQLPI</sequence>
<proteinExistence type="predicted"/>